<dbReference type="AlphaFoldDB" id="A0A2P6QY66"/>
<accession>A0A2P6QY66</accession>
<dbReference type="Proteomes" id="UP000238479">
    <property type="component" value="Chromosome 4"/>
</dbReference>
<comment type="caution">
    <text evidence="1">The sequence shown here is derived from an EMBL/GenBank/DDBJ whole genome shotgun (WGS) entry which is preliminary data.</text>
</comment>
<name>A0A2P6QY66_ROSCH</name>
<dbReference type="Gramene" id="PRQ39135">
    <property type="protein sequence ID" value="PRQ39135"/>
    <property type="gene ID" value="RchiOBHm_Chr4g0421721"/>
</dbReference>
<sequence length="103" mass="11609">MRFPTCEPKNKIITVKMSSAGKSIGTCAMCLCVKRTQVDTDDLSRLPPKISKTYSNSWASAKDMLFKVIEPSSSLIPRTCLTTIQTRSQPNIYLHTMVRSFLY</sequence>
<evidence type="ECO:0000313" key="2">
    <source>
        <dbReference type="Proteomes" id="UP000238479"/>
    </source>
</evidence>
<reference evidence="1 2" key="1">
    <citation type="journal article" date="2018" name="Nat. Genet.">
        <title>The Rosa genome provides new insights in the design of modern roses.</title>
        <authorList>
            <person name="Bendahmane M."/>
        </authorList>
    </citation>
    <scope>NUCLEOTIDE SEQUENCE [LARGE SCALE GENOMIC DNA]</scope>
    <source>
        <strain evidence="2">cv. Old Blush</strain>
    </source>
</reference>
<keyword evidence="2" id="KW-1185">Reference proteome</keyword>
<dbReference type="EMBL" id="PDCK01000042">
    <property type="protein sequence ID" value="PRQ39135.1"/>
    <property type="molecule type" value="Genomic_DNA"/>
</dbReference>
<protein>
    <submittedName>
        <fullName evidence="1">Uncharacterized protein</fullName>
    </submittedName>
</protein>
<evidence type="ECO:0000313" key="1">
    <source>
        <dbReference type="EMBL" id="PRQ39135.1"/>
    </source>
</evidence>
<gene>
    <name evidence="1" type="ORF">RchiOBHm_Chr4g0421721</name>
</gene>
<organism evidence="1 2">
    <name type="scientific">Rosa chinensis</name>
    <name type="common">China rose</name>
    <dbReference type="NCBI Taxonomy" id="74649"/>
    <lineage>
        <taxon>Eukaryota</taxon>
        <taxon>Viridiplantae</taxon>
        <taxon>Streptophyta</taxon>
        <taxon>Embryophyta</taxon>
        <taxon>Tracheophyta</taxon>
        <taxon>Spermatophyta</taxon>
        <taxon>Magnoliopsida</taxon>
        <taxon>eudicotyledons</taxon>
        <taxon>Gunneridae</taxon>
        <taxon>Pentapetalae</taxon>
        <taxon>rosids</taxon>
        <taxon>fabids</taxon>
        <taxon>Rosales</taxon>
        <taxon>Rosaceae</taxon>
        <taxon>Rosoideae</taxon>
        <taxon>Rosoideae incertae sedis</taxon>
        <taxon>Rosa</taxon>
    </lineage>
</organism>
<proteinExistence type="predicted"/>